<protein>
    <recommendedName>
        <fullName evidence="4">DoxX family protein</fullName>
    </recommendedName>
</protein>
<keyword evidence="1" id="KW-1133">Transmembrane helix</keyword>
<keyword evidence="1" id="KW-0472">Membrane</keyword>
<name>A0ABQ2J027_9DEIO</name>
<keyword evidence="1" id="KW-0812">Transmembrane</keyword>
<dbReference type="EMBL" id="BMOR01000005">
    <property type="protein sequence ID" value="GGN36455.1"/>
    <property type="molecule type" value="Genomic_DNA"/>
</dbReference>
<dbReference type="PANTHER" id="PTHR36974:SF1">
    <property type="entry name" value="DOXX FAMILY MEMBRANE PROTEIN"/>
    <property type="match status" value="1"/>
</dbReference>
<feature type="transmembrane region" description="Helical" evidence="1">
    <location>
        <begin position="47"/>
        <end position="66"/>
    </location>
</feature>
<evidence type="ECO:0000256" key="1">
    <source>
        <dbReference type="SAM" id="Phobius"/>
    </source>
</evidence>
<reference evidence="3" key="1">
    <citation type="journal article" date="2019" name="Int. J. Syst. Evol. Microbiol.">
        <title>The Global Catalogue of Microorganisms (GCM) 10K type strain sequencing project: providing services to taxonomists for standard genome sequencing and annotation.</title>
        <authorList>
            <consortium name="The Broad Institute Genomics Platform"/>
            <consortium name="The Broad Institute Genome Sequencing Center for Infectious Disease"/>
            <person name="Wu L."/>
            <person name="Ma J."/>
        </authorList>
    </citation>
    <scope>NUCLEOTIDE SEQUENCE [LARGE SCALE GENOMIC DNA]</scope>
    <source>
        <strain evidence="3">JCM 16918</strain>
    </source>
</reference>
<keyword evidence="3" id="KW-1185">Reference proteome</keyword>
<comment type="caution">
    <text evidence="2">The sequence shown here is derived from an EMBL/GenBank/DDBJ whole genome shotgun (WGS) entry which is preliminary data.</text>
</comment>
<dbReference type="Proteomes" id="UP000645517">
    <property type="component" value="Unassembled WGS sequence"/>
</dbReference>
<evidence type="ECO:0008006" key="4">
    <source>
        <dbReference type="Google" id="ProtNLM"/>
    </source>
</evidence>
<sequence length="140" mass="14950">MTSSPVSPRPRVGTLLLAALFVTAGTLHFVTPGFFDQIVPPWVPLGARQATLLSGAAEVLGGLGLLHPRTRPAARWGLIALLVAVFPANVWMAQDPERFRVSPLVAWGRLPLQPLLIWAVWRAGRSGRVTAGRTPASSSS</sequence>
<dbReference type="RefSeq" id="WP_229782057.1">
    <property type="nucleotide sequence ID" value="NZ_BMOR01000005.1"/>
</dbReference>
<accession>A0ABQ2J027</accession>
<evidence type="ECO:0000313" key="3">
    <source>
        <dbReference type="Proteomes" id="UP000645517"/>
    </source>
</evidence>
<dbReference type="PANTHER" id="PTHR36974">
    <property type="entry name" value="MEMBRANE PROTEIN-RELATED"/>
    <property type="match status" value="1"/>
</dbReference>
<feature type="transmembrane region" description="Helical" evidence="1">
    <location>
        <begin position="12"/>
        <end position="35"/>
    </location>
</feature>
<feature type="transmembrane region" description="Helical" evidence="1">
    <location>
        <begin position="73"/>
        <end position="92"/>
    </location>
</feature>
<evidence type="ECO:0000313" key="2">
    <source>
        <dbReference type="EMBL" id="GGN36455.1"/>
    </source>
</evidence>
<gene>
    <name evidence="2" type="ORF">GCM10010842_17320</name>
</gene>
<organism evidence="2 3">
    <name type="scientific">Deinococcus daejeonensis</name>
    <dbReference type="NCBI Taxonomy" id="1007098"/>
    <lineage>
        <taxon>Bacteria</taxon>
        <taxon>Thermotogati</taxon>
        <taxon>Deinococcota</taxon>
        <taxon>Deinococci</taxon>
        <taxon>Deinococcales</taxon>
        <taxon>Deinococcaceae</taxon>
        <taxon>Deinococcus</taxon>
    </lineage>
</organism>
<proteinExistence type="predicted"/>